<dbReference type="NCBIfam" id="NF011470">
    <property type="entry name" value="PRK14887.1"/>
    <property type="match status" value="1"/>
</dbReference>
<reference evidence="3 5" key="2">
    <citation type="journal article" date="2014" name="PLoS Genet.">
        <title>Phylogenetically driven sequencing of extremely halophilic archaea reveals strategies for static and dynamic osmo-response.</title>
        <authorList>
            <person name="Becker E.A."/>
            <person name="Seitzer P.M."/>
            <person name="Tritt A."/>
            <person name="Larsen D."/>
            <person name="Krusor M."/>
            <person name="Yao A.I."/>
            <person name="Wu D."/>
            <person name="Madern D."/>
            <person name="Eisen J.A."/>
            <person name="Darling A.E."/>
            <person name="Facciotti M.T."/>
        </authorList>
    </citation>
    <scope>NUCLEOTIDE SEQUENCE [LARGE SCALE GENOMIC DNA]</scope>
    <source>
        <strain evidence="3">B3</strain>
        <strain evidence="5">DSM 18796 / CECT 7217 / JCM 14584 / KCTC 4019 / B3</strain>
    </source>
</reference>
<reference evidence="2 4" key="1">
    <citation type="journal article" date="2010" name="J. Bacteriol.">
        <title>Complete genome sequence of Halalkalicoccus jeotgali B3(T), an extremely halophilic archaeon.</title>
        <authorList>
            <person name="Roh S.W."/>
            <person name="Nam Y.D."/>
            <person name="Nam S.H."/>
            <person name="Choi S.H."/>
            <person name="Park H.S."/>
            <person name="Bae J.W."/>
        </authorList>
    </citation>
    <scope>NUCLEOTIDE SEQUENCE [LARGE SCALE GENOMIC DNA]</scope>
    <source>
        <strain evidence="2">B3</strain>
        <strain evidence="4">DSM 18796 / CECT 7217 / JCM 14584 / KCTC 4019 / B3</strain>
    </source>
</reference>
<evidence type="ECO:0000256" key="1">
    <source>
        <dbReference type="SAM" id="MobiDB-lite"/>
    </source>
</evidence>
<dbReference type="KEGG" id="hje:HacjB3_10830"/>
<dbReference type="Proteomes" id="UP000011645">
    <property type="component" value="Unassembled WGS sequence"/>
</dbReference>
<dbReference type="HOGENOM" id="CLU_169408_1_0_2"/>
<feature type="compositionally biased region" description="Basic and acidic residues" evidence="1">
    <location>
        <begin position="1"/>
        <end position="13"/>
    </location>
</feature>
<evidence type="ECO:0000313" key="3">
    <source>
        <dbReference type="EMBL" id="ELY36042.1"/>
    </source>
</evidence>
<feature type="region of interest" description="Disordered" evidence="1">
    <location>
        <begin position="1"/>
        <end position="28"/>
    </location>
</feature>
<dbReference type="PATRIC" id="fig|795797.18.peg.2165"/>
<organism evidence="2 4">
    <name type="scientific">Halalkalicoccus jeotgali (strain DSM 18796 / CECT 7217 / JCM 14584 / KCTC 4019 / B3)</name>
    <dbReference type="NCBI Taxonomy" id="795797"/>
    <lineage>
        <taxon>Archaea</taxon>
        <taxon>Methanobacteriati</taxon>
        <taxon>Methanobacteriota</taxon>
        <taxon>Stenosarchaea group</taxon>
        <taxon>Halobacteria</taxon>
        <taxon>Halobacteriales</taxon>
        <taxon>Halococcaceae</taxon>
        <taxon>Halalkalicoccus</taxon>
    </lineage>
</organism>
<dbReference type="EMBL" id="AOHV01000030">
    <property type="protein sequence ID" value="ELY36042.1"/>
    <property type="molecule type" value="Genomic_DNA"/>
</dbReference>
<dbReference type="AlphaFoldDB" id="D8J4T2"/>
<accession>D8J4T2</accession>
<dbReference type="Proteomes" id="UP000000390">
    <property type="component" value="Chromosome"/>
</dbReference>
<dbReference type="OrthoDB" id="107316at2157"/>
<proteinExistence type="predicted"/>
<keyword evidence="5" id="KW-1185">Reference proteome</keyword>
<dbReference type="eggNOG" id="arCOG01354">
    <property type="taxonomic scope" value="Archaea"/>
</dbReference>
<protein>
    <submittedName>
        <fullName evidence="3">KEOPS complex Pcc1-like subunit</fullName>
    </submittedName>
</protein>
<dbReference type="STRING" id="795797.HacjB3_10830"/>
<sequence length="79" mass="8721">MKRIEIRTTHDDPALVARSITPDNTPEMETHIEDGRVVTTITRDSTGGLRTTTDDYVVNLAVADEVAQLSDKITATNHE</sequence>
<dbReference type="RefSeq" id="WP_008416919.1">
    <property type="nucleotide sequence ID" value="NC_014297.1"/>
</dbReference>
<evidence type="ECO:0000313" key="5">
    <source>
        <dbReference type="Proteomes" id="UP000011645"/>
    </source>
</evidence>
<name>D8J4T2_HALJB</name>
<dbReference type="EMBL" id="CP002062">
    <property type="protein sequence ID" value="ADJ15549.1"/>
    <property type="molecule type" value="Genomic_DNA"/>
</dbReference>
<evidence type="ECO:0000313" key="2">
    <source>
        <dbReference type="EMBL" id="ADJ15549.1"/>
    </source>
</evidence>
<evidence type="ECO:0000313" key="4">
    <source>
        <dbReference type="Proteomes" id="UP000000390"/>
    </source>
</evidence>
<dbReference type="GeneID" id="9419976"/>
<gene>
    <name evidence="2" type="ordered locus">HacjB3_10830</name>
    <name evidence="3" type="ORF">C497_11837</name>
</gene>